<keyword evidence="3" id="KW-1185">Reference proteome</keyword>
<dbReference type="Proteomes" id="UP000673197">
    <property type="component" value="Unassembled WGS sequence"/>
</dbReference>
<proteinExistence type="predicted"/>
<dbReference type="Gene3D" id="2.30.110.50">
    <property type="match status" value="1"/>
</dbReference>
<organism evidence="2 3">
    <name type="scientific">Pseudomonas alliivorans</name>
    <dbReference type="NCBI Taxonomy" id="2810613"/>
    <lineage>
        <taxon>Bacteria</taxon>
        <taxon>Pseudomonadati</taxon>
        <taxon>Pseudomonadota</taxon>
        <taxon>Gammaproteobacteria</taxon>
        <taxon>Pseudomonadales</taxon>
        <taxon>Pseudomonadaceae</taxon>
        <taxon>Pseudomonas</taxon>
    </lineage>
</organism>
<dbReference type="Gene3D" id="2.40.50.230">
    <property type="entry name" value="Gp5 N-terminal domain"/>
    <property type="match status" value="1"/>
</dbReference>
<comment type="caution">
    <text evidence="2">The sequence shown here is derived from an EMBL/GenBank/DDBJ whole genome shotgun (WGS) entry which is preliminary data.</text>
</comment>
<accession>A0ABS4CC04</accession>
<sequence length="475" mass="53869">MPDPASAPFFRLEIASLRRHFSVLSFSATEAISQPYVFQLQVSGDEVDLASLMYTSVFLSFNGGPQGFHGQIQGATREHYRQGPACYRLTVGPRLTCLAHRHNHRVFEQMSATQIIAQVLKEHGLKDSYRFDLKKECQTRRTCFQHNESDLMFLQRLCAEESIHYHFHHYRRRHELVFSHGLRGFRRAPIAAWSQFEHQPRVTQFAVTPTGSNTEDDRRQQRAQGESTLPFVTSGLLLPLAGLPERDWNHMWLITGVEHRFNDQATKSGSTRQPYSNRFQAAPWEAGFVSDAPWPWPVVARMQRAWLTGAAGELQERDPDGRVQVQFEWARQGPDARHTTCWLPVDPALRLWSRGGVQVVVEFKVNNPDNPTIIATLHSGAATPLMLLGAEDVQNTPCVRLLLDWQSVPGESQRLSLEDGSKIYLERDSELLLQVGASQVRFDSEGMTLISPRVVLDSERPAGEPGDGDEPEFTY</sequence>
<evidence type="ECO:0000313" key="2">
    <source>
        <dbReference type="EMBL" id="MBP0947791.1"/>
    </source>
</evidence>
<evidence type="ECO:0000313" key="3">
    <source>
        <dbReference type="Proteomes" id="UP000673197"/>
    </source>
</evidence>
<name>A0ABS4CC04_9PSED</name>
<feature type="compositionally biased region" description="Acidic residues" evidence="1">
    <location>
        <begin position="466"/>
        <end position="475"/>
    </location>
</feature>
<dbReference type="SUPFAM" id="SSF69279">
    <property type="entry name" value="Phage tail proteins"/>
    <property type="match status" value="2"/>
</dbReference>
<dbReference type="SUPFAM" id="SSF69255">
    <property type="entry name" value="gp5 N-terminal domain-like"/>
    <property type="match status" value="1"/>
</dbReference>
<reference evidence="2 3" key="1">
    <citation type="journal article" date="2022" name="Syst. Appl. Microbiol.">
        <title>Pseudomonas alliivorans sp. nov., a plant-pathogenic bacterium isolated from onion foliage in Georgia, USA.</title>
        <authorList>
            <person name="Zhao M."/>
            <person name="Tyson C."/>
            <person name="Chen H.C."/>
            <person name="Paudel S."/>
            <person name="Gitaitis R."/>
            <person name="Kvitko B."/>
            <person name="Dutta B."/>
        </authorList>
    </citation>
    <scope>NUCLEOTIDE SEQUENCE [LARGE SCALE GENOMIC DNA]</scope>
    <source>
        <strain evidence="2 3">20GA0068</strain>
    </source>
</reference>
<evidence type="ECO:0000256" key="1">
    <source>
        <dbReference type="SAM" id="MobiDB-lite"/>
    </source>
</evidence>
<dbReference type="InterPro" id="IPR037026">
    <property type="entry name" value="Vgr_OB-fold_dom_sf"/>
</dbReference>
<dbReference type="RefSeq" id="WP_210043177.1">
    <property type="nucleotide sequence ID" value="NZ_JAFFZW010000009.1"/>
</dbReference>
<gene>
    <name evidence="2" type="ORF">JTJ32_20890</name>
</gene>
<protein>
    <submittedName>
        <fullName evidence="2">Type IV secretion protein Rhs</fullName>
    </submittedName>
</protein>
<feature type="region of interest" description="Disordered" evidence="1">
    <location>
        <begin position="456"/>
        <end position="475"/>
    </location>
</feature>
<dbReference type="Gene3D" id="3.55.50.10">
    <property type="entry name" value="Baseplate protein-like domains"/>
    <property type="match status" value="1"/>
</dbReference>
<dbReference type="Pfam" id="PF05954">
    <property type="entry name" value="Phage_GPD"/>
    <property type="match status" value="1"/>
</dbReference>
<dbReference type="EMBL" id="JAFFZW010000009">
    <property type="protein sequence ID" value="MBP0947791.1"/>
    <property type="molecule type" value="Genomic_DNA"/>
</dbReference>
<feature type="region of interest" description="Disordered" evidence="1">
    <location>
        <begin position="206"/>
        <end position="225"/>
    </location>
</feature>